<name>A0A8D2L967_VARKO</name>
<accession>A0A8D2L967</accession>
<keyword evidence="4" id="KW-1133">Transmembrane helix</keyword>
<proteinExistence type="inferred from homology"/>
<evidence type="ECO:0000256" key="4">
    <source>
        <dbReference type="ARBA" id="ARBA00022989"/>
    </source>
</evidence>
<evidence type="ECO:0000313" key="7">
    <source>
        <dbReference type="Proteomes" id="UP000694545"/>
    </source>
</evidence>
<dbReference type="GO" id="GO:0097193">
    <property type="term" value="P:intrinsic apoptotic signaling pathway"/>
    <property type="evidence" value="ECO:0007669"/>
    <property type="project" value="TreeGrafter"/>
</dbReference>
<sequence length="95" mass="8811">ETSVAWRHAVGGRLATVGIPVITGALGFTSAGIAAGSVATSMMSATAIANGGAVASGSVVSILQSIGAVGLSAAAKTAMAAGGALVGAMVSQPKD</sequence>
<keyword evidence="7" id="KW-1185">Reference proteome</keyword>
<protein>
    <submittedName>
        <fullName evidence="6">Uncharacterized protein</fullName>
    </submittedName>
</protein>
<dbReference type="PANTHER" id="PTHR16932">
    <property type="entry name" value="INTERFERON ALPHA-INDUCIBLE PROTEIN 27"/>
    <property type="match status" value="1"/>
</dbReference>
<comment type="subcellular location">
    <subcellularLocation>
        <location evidence="1">Membrane</location>
        <topology evidence="1">Multi-pass membrane protein</topology>
    </subcellularLocation>
</comment>
<keyword evidence="3" id="KW-0812">Transmembrane</keyword>
<evidence type="ECO:0000256" key="2">
    <source>
        <dbReference type="ARBA" id="ARBA00007262"/>
    </source>
</evidence>
<dbReference type="Proteomes" id="UP000694545">
    <property type="component" value="Unplaced"/>
</dbReference>
<dbReference type="Pfam" id="PF06140">
    <property type="entry name" value="Ifi-6-16"/>
    <property type="match status" value="1"/>
</dbReference>
<dbReference type="InterPro" id="IPR038213">
    <property type="entry name" value="IFI6/IFI27-like_sf"/>
</dbReference>
<evidence type="ECO:0000256" key="3">
    <source>
        <dbReference type="ARBA" id="ARBA00022692"/>
    </source>
</evidence>
<evidence type="ECO:0000256" key="1">
    <source>
        <dbReference type="ARBA" id="ARBA00004141"/>
    </source>
</evidence>
<evidence type="ECO:0000256" key="5">
    <source>
        <dbReference type="ARBA" id="ARBA00023136"/>
    </source>
</evidence>
<dbReference type="InterPro" id="IPR009311">
    <property type="entry name" value="IFI6/IFI27-like"/>
</dbReference>
<reference evidence="6" key="2">
    <citation type="submission" date="2025-09" db="UniProtKB">
        <authorList>
            <consortium name="Ensembl"/>
        </authorList>
    </citation>
    <scope>IDENTIFICATION</scope>
</reference>
<dbReference type="Gene3D" id="6.10.110.10">
    <property type="match status" value="1"/>
</dbReference>
<comment type="similarity">
    <text evidence="2">Belongs to the IFI6/IFI27 family.</text>
</comment>
<dbReference type="PANTHER" id="PTHR16932:SF18">
    <property type="entry name" value="INTERFERON, ALPHA-INDUCIBLE PROTEIN 27-LIKE 2"/>
    <property type="match status" value="1"/>
</dbReference>
<evidence type="ECO:0000313" key="6">
    <source>
        <dbReference type="Ensembl" id="ENSVKKP00000018719.1"/>
    </source>
</evidence>
<dbReference type="OMA" id="YSASETC"/>
<organism evidence="6 7">
    <name type="scientific">Varanus komodoensis</name>
    <name type="common">Komodo dragon</name>
    <dbReference type="NCBI Taxonomy" id="61221"/>
    <lineage>
        <taxon>Eukaryota</taxon>
        <taxon>Metazoa</taxon>
        <taxon>Chordata</taxon>
        <taxon>Craniata</taxon>
        <taxon>Vertebrata</taxon>
        <taxon>Euteleostomi</taxon>
        <taxon>Lepidosauria</taxon>
        <taxon>Squamata</taxon>
        <taxon>Bifurcata</taxon>
        <taxon>Unidentata</taxon>
        <taxon>Episquamata</taxon>
        <taxon>Toxicofera</taxon>
        <taxon>Anguimorpha</taxon>
        <taxon>Paleoanguimorpha</taxon>
        <taxon>Varanoidea</taxon>
        <taxon>Varanidae</taxon>
        <taxon>Varanus</taxon>
    </lineage>
</organism>
<reference evidence="6" key="1">
    <citation type="submission" date="2025-08" db="UniProtKB">
        <authorList>
            <consortium name="Ensembl"/>
        </authorList>
    </citation>
    <scope>IDENTIFICATION</scope>
</reference>
<dbReference type="GO" id="GO:0031966">
    <property type="term" value="C:mitochondrial membrane"/>
    <property type="evidence" value="ECO:0007669"/>
    <property type="project" value="TreeGrafter"/>
</dbReference>
<dbReference type="GO" id="GO:0001836">
    <property type="term" value="P:release of cytochrome c from mitochondria"/>
    <property type="evidence" value="ECO:0007669"/>
    <property type="project" value="TreeGrafter"/>
</dbReference>
<dbReference type="AlphaFoldDB" id="A0A8D2L967"/>
<dbReference type="Ensembl" id="ENSVKKT00000019184.1">
    <property type="protein sequence ID" value="ENSVKKP00000018719.1"/>
    <property type="gene ID" value="ENSVKKG00000012738.1"/>
</dbReference>
<keyword evidence="5" id="KW-0472">Membrane</keyword>